<dbReference type="RefSeq" id="WP_347167790.1">
    <property type="nucleotide sequence ID" value="NZ_JBDNCH010000002.1"/>
</dbReference>
<name>A0AAW9SU88_9RHOB</name>
<keyword evidence="3" id="KW-1185">Reference proteome</keyword>
<evidence type="ECO:0000256" key="1">
    <source>
        <dbReference type="SAM" id="Phobius"/>
    </source>
</evidence>
<feature type="transmembrane region" description="Helical" evidence="1">
    <location>
        <begin position="29"/>
        <end position="49"/>
    </location>
</feature>
<keyword evidence="1" id="KW-0472">Membrane</keyword>
<keyword evidence="1" id="KW-1133">Transmembrane helix</keyword>
<evidence type="ECO:0008006" key="4">
    <source>
        <dbReference type="Google" id="ProtNLM"/>
    </source>
</evidence>
<feature type="transmembrane region" description="Helical" evidence="1">
    <location>
        <begin position="56"/>
        <end position="75"/>
    </location>
</feature>
<organism evidence="2 3">
    <name type="scientific">Ponticoccus litoralis</name>
    <dbReference type="NCBI Taxonomy" id="422297"/>
    <lineage>
        <taxon>Bacteria</taxon>
        <taxon>Pseudomonadati</taxon>
        <taxon>Pseudomonadota</taxon>
        <taxon>Alphaproteobacteria</taxon>
        <taxon>Rhodobacterales</taxon>
        <taxon>Roseobacteraceae</taxon>
        <taxon>Ponticoccus</taxon>
    </lineage>
</organism>
<feature type="transmembrane region" description="Helical" evidence="1">
    <location>
        <begin position="81"/>
        <end position="104"/>
    </location>
</feature>
<sequence length="139" mass="15713">MSLQGEVWALMMSDVSSASVDMLVSKAGLWVRNTLIHGLAPFFLFHVAYHYPWSRPYLWIGLALYIALQVVQLWSPGPFGWILMDSIFDLVLAGASVAFAWTLAMRGCRDERRTRLDPLPLERLHGRAVGHFRHACGET</sequence>
<proteinExistence type="predicted"/>
<dbReference type="AlphaFoldDB" id="A0AAW9SU88"/>
<dbReference type="EMBL" id="JBDNCH010000002">
    <property type="protein sequence ID" value="MEN9062865.1"/>
    <property type="molecule type" value="Genomic_DNA"/>
</dbReference>
<dbReference type="Proteomes" id="UP001428774">
    <property type="component" value="Unassembled WGS sequence"/>
</dbReference>
<accession>A0AAW9SU88</accession>
<evidence type="ECO:0000313" key="3">
    <source>
        <dbReference type="Proteomes" id="UP001428774"/>
    </source>
</evidence>
<protein>
    <recommendedName>
        <fullName evidence="4">VanZ-like domain-containing protein</fullName>
    </recommendedName>
</protein>
<reference evidence="2 3" key="1">
    <citation type="submission" date="2024-05" db="EMBL/GenBank/DDBJ databases">
        <title>Genome sequence of Ponticoccus litoralis KCCM 90028.</title>
        <authorList>
            <person name="Kim J.M."/>
            <person name="Lee J.K."/>
            <person name="Choi B.J."/>
            <person name="Bayburt H."/>
            <person name="Baek J.H."/>
            <person name="Jeon C.O."/>
        </authorList>
    </citation>
    <scope>NUCLEOTIDE SEQUENCE [LARGE SCALE GENOMIC DNA]</scope>
    <source>
        <strain evidence="2 3">KCCM 90028</strain>
    </source>
</reference>
<gene>
    <name evidence="2" type="ORF">ABFB10_19645</name>
</gene>
<keyword evidence="1" id="KW-0812">Transmembrane</keyword>
<evidence type="ECO:0000313" key="2">
    <source>
        <dbReference type="EMBL" id="MEN9062865.1"/>
    </source>
</evidence>
<comment type="caution">
    <text evidence="2">The sequence shown here is derived from an EMBL/GenBank/DDBJ whole genome shotgun (WGS) entry which is preliminary data.</text>
</comment>